<protein>
    <submittedName>
        <fullName evidence="2">Uncharacterized protein</fullName>
    </submittedName>
</protein>
<feature type="region of interest" description="Disordered" evidence="1">
    <location>
        <begin position="374"/>
        <end position="397"/>
    </location>
</feature>
<dbReference type="PANTHER" id="PTHR45816">
    <property type="entry name" value="MIR DOMAIN-CONTAINING PROTEIN"/>
    <property type="match status" value="1"/>
</dbReference>
<dbReference type="PANTHER" id="PTHR45816:SF4">
    <property type="entry name" value="RYR_IP3R HOMOLOGY ASSOCIATED DOMAIN-CONTAINING PROTEIN"/>
    <property type="match status" value="1"/>
</dbReference>
<evidence type="ECO:0000313" key="3">
    <source>
        <dbReference type="Proteomes" id="UP000194236"/>
    </source>
</evidence>
<dbReference type="EMBL" id="MUJZ01038145">
    <property type="protein sequence ID" value="OTF76304.1"/>
    <property type="molecule type" value="Genomic_DNA"/>
</dbReference>
<dbReference type="Proteomes" id="UP000194236">
    <property type="component" value="Unassembled WGS sequence"/>
</dbReference>
<name>A0A1Y3B8G0_EURMA</name>
<sequence>NAFTEVKCHSLLSLDDILVVVQHEDCIPQVKEAYIDFLAHCFIDTEMEMKEIYTSNHIWTLLENFLIDIGTVCNSTHDRNHADFALNNYTHQPVFVKTLQSIFRLSTCTWLTLPQRINVENCLRTLVDISKNRGIAIPNELETQVLNMFQKQMTMSKNSRVWLSAARSAGMTAGNSRYMFGYDLAQLYPQSIAAAAATANANANSTTSSTNPRIVNTNNTTSRPNNDRSIIDAFQDIVTLLEDQLRPLVMAELSVLVDVFYKPETLFPYNSSAKKICDNGGFICKLIKHTEKLELMEEKDEKLCIKVLQTLKEMMHIDPNFDERGEELRKTLLDRYLVKPQQERQLRQQQNELFNRAINVANAAIRNGQLQQRHVHHSNHNKDLNDDGMITATPSSS</sequence>
<keyword evidence="3" id="KW-1185">Reference proteome</keyword>
<dbReference type="OrthoDB" id="6416577at2759"/>
<dbReference type="GO" id="GO:0006816">
    <property type="term" value="P:calcium ion transport"/>
    <property type="evidence" value="ECO:0007669"/>
    <property type="project" value="InterPro"/>
</dbReference>
<evidence type="ECO:0000313" key="2">
    <source>
        <dbReference type="EMBL" id="OTF76304.1"/>
    </source>
</evidence>
<accession>A0A1Y3B8G0</accession>
<comment type="caution">
    <text evidence="2">The sequence shown here is derived from an EMBL/GenBank/DDBJ whole genome shotgun (WGS) entry which is preliminary data.</text>
</comment>
<feature type="non-terminal residue" evidence="2">
    <location>
        <position position="397"/>
    </location>
</feature>
<reference evidence="2 3" key="1">
    <citation type="submission" date="2017-03" db="EMBL/GenBank/DDBJ databases">
        <title>Genome Survey of Euroglyphus maynei.</title>
        <authorList>
            <person name="Arlian L.G."/>
            <person name="Morgan M.S."/>
            <person name="Rider S.D."/>
        </authorList>
    </citation>
    <scope>NUCLEOTIDE SEQUENCE [LARGE SCALE GENOMIC DNA]</scope>
    <source>
        <strain evidence="2">Arlian Lab</strain>
        <tissue evidence="2">Whole body</tissue>
    </source>
</reference>
<feature type="region of interest" description="Disordered" evidence="1">
    <location>
        <begin position="203"/>
        <end position="223"/>
    </location>
</feature>
<proteinExistence type="predicted"/>
<gene>
    <name evidence="2" type="ORF">BLA29_005957</name>
</gene>
<dbReference type="InterPro" id="IPR015925">
    <property type="entry name" value="Ryanodine_IP3_receptor"/>
</dbReference>
<feature type="compositionally biased region" description="Polar residues" evidence="1">
    <location>
        <begin position="212"/>
        <end position="223"/>
    </location>
</feature>
<evidence type="ECO:0000256" key="1">
    <source>
        <dbReference type="SAM" id="MobiDB-lite"/>
    </source>
</evidence>
<feature type="non-terminal residue" evidence="2">
    <location>
        <position position="1"/>
    </location>
</feature>
<dbReference type="AlphaFoldDB" id="A0A1Y3B8G0"/>
<organism evidence="2 3">
    <name type="scientific">Euroglyphus maynei</name>
    <name type="common">Mayne's house dust mite</name>
    <dbReference type="NCBI Taxonomy" id="6958"/>
    <lineage>
        <taxon>Eukaryota</taxon>
        <taxon>Metazoa</taxon>
        <taxon>Ecdysozoa</taxon>
        <taxon>Arthropoda</taxon>
        <taxon>Chelicerata</taxon>
        <taxon>Arachnida</taxon>
        <taxon>Acari</taxon>
        <taxon>Acariformes</taxon>
        <taxon>Sarcoptiformes</taxon>
        <taxon>Astigmata</taxon>
        <taxon>Psoroptidia</taxon>
        <taxon>Analgoidea</taxon>
        <taxon>Pyroglyphidae</taxon>
        <taxon>Pyroglyphinae</taxon>
        <taxon>Euroglyphus</taxon>
    </lineage>
</organism>